<protein>
    <submittedName>
        <fullName evidence="2">Uncharacterized protein</fullName>
    </submittedName>
</protein>
<accession>A0A2P2PAU6</accession>
<feature type="compositionally biased region" description="Polar residues" evidence="1">
    <location>
        <begin position="1"/>
        <end position="11"/>
    </location>
</feature>
<evidence type="ECO:0000256" key="1">
    <source>
        <dbReference type="SAM" id="MobiDB-lite"/>
    </source>
</evidence>
<feature type="compositionally biased region" description="Basic and acidic residues" evidence="1">
    <location>
        <begin position="13"/>
        <end position="27"/>
    </location>
</feature>
<feature type="region of interest" description="Disordered" evidence="1">
    <location>
        <begin position="1"/>
        <end position="27"/>
    </location>
</feature>
<proteinExistence type="predicted"/>
<dbReference type="EMBL" id="GGEC01071404">
    <property type="protein sequence ID" value="MBX51888.1"/>
    <property type="molecule type" value="Transcribed_RNA"/>
</dbReference>
<dbReference type="AlphaFoldDB" id="A0A2P2PAU6"/>
<reference evidence="2" key="1">
    <citation type="submission" date="2018-02" db="EMBL/GenBank/DDBJ databases">
        <title>Rhizophora mucronata_Transcriptome.</title>
        <authorList>
            <person name="Meera S.P."/>
            <person name="Sreeshan A."/>
            <person name="Augustine A."/>
        </authorList>
    </citation>
    <scope>NUCLEOTIDE SEQUENCE</scope>
    <source>
        <tissue evidence="2">Leaf</tissue>
    </source>
</reference>
<organism evidence="2">
    <name type="scientific">Rhizophora mucronata</name>
    <name type="common">Asiatic mangrove</name>
    <dbReference type="NCBI Taxonomy" id="61149"/>
    <lineage>
        <taxon>Eukaryota</taxon>
        <taxon>Viridiplantae</taxon>
        <taxon>Streptophyta</taxon>
        <taxon>Embryophyta</taxon>
        <taxon>Tracheophyta</taxon>
        <taxon>Spermatophyta</taxon>
        <taxon>Magnoliopsida</taxon>
        <taxon>eudicotyledons</taxon>
        <taxon>Gunneridae</taxon>
        <taxon>Pentapetalae</taxon>
        <taxon>rosids</taxon>
        <taxon>fabids</taxon>
        <taxon>Malpighiales</taxon>
        <taxon>Rhizophoraceae</taxon>
        <taxon>Rhizophora</taxon>
    </lineage>
</organism>
<sequence>MEQRSKSGTSKNLRKEMTKLDAIRDKQ</sequence>
<name>A0A2P2PAU6_RHIMU</name>
<evidence type="ECO:0000313" key="2">
    <source>
        <dbReference type="EMBL" id="MBX51888.1"/>
    </source>
</evidence>